<feature type="domain" description="Serine/threonine specific protein phosphatases" evidence="6">
    <location>
        <begin position="194"/>
        <end position="199"/>
    </location>
</feature>
<name>A0A445GHE0_GLYSO</name>
<dbReference type="Pfam" id="PF00149">
    <property type="entry name" value="Metallophos"/>
    <property type="match status" value="1"/>
</dbReference>
<dbReference type="PRINTS" id="PR00114">
    <property type="entry name" value="STPHPHTASE"/>
</dbReference>
<sequence length="430" mass="47576">MTLQADSAAAPPPLPPPDSAATNGISPTAEETSQPPRPTPPPELRVPIWWPEDGTLSMDWVENLMRCFDWCSRNVPPSELPSVLPVEVFDSLILVASKMLHKEPNCVPVDPFRPTLDDNSTPSDSAAAASVVVVGDVHGQLHDLLFLLRDAGFPSRDRIFVFNGDYVDRGAWGLETFLLLLAWKVFMPHNIYLLRGNHESKYCTSVYGFEKEVMVKYGDKGKHVYRKCLGCFEGLPLASIIAGCVYTAHGGLFRSVTVMPSKRLKGKKNRKINVNHESKILSLGSLEELCKARRSVLDPPWEGPNLIPGDVLWSDPSKNPGLAPNKERGIGLMWGPDCTEEFLKKYQLKLIIRSHEGPDAREKRDGFEGMDEGYTIDHVVDSGKLVTVFSAPDYPQFQASISHSPCLVYSATRMLKFASVSVVDALKFAS</sequence>
<organism evidence="7 8">
    <name type="scientific">Glycine soja</name>
    <name type="common">Wild soybean</name>
    <dbReference type="NCBI Taxonomy" id="3848"/>
    <lineage>
        <taxon>Eukaryota</taxon>
        <taxon>Viridiplantae</taxon>
        <taxon>Streptophyta</taxon>
        <taxon>Embryophyta</taxon>
        <taxon>Tracheophyta</taxon>
        <taxon>Spermatophyta</taxon>
        <taxon>Magnoliopsida</taxon>
        <taxon>eudicotyledons</taxon>
        <taxon>Gunneridae</taxon>
        <taxon>Pentapetalae</taxon>
        <taxon>rosids</taxon>
        <taxon>fabids</taxon>
        <taxon>Fabales</taxon>
        <taxon>Fabaceae</taxon>
        <taxon>Papilionoideae</taxon>
        <taxon>50 kb inversion clade</taxon>
        <taxon>NPAAA clade</taxon>
        <taxon>indigoferoid/millettioid clade</taxon>
        <taxon>Phaseoleae</taxon>
        <taxon>Glycine</taxon>
        <taxon>Glycine subgen. Soja</taxon>
    </lineage>
</organism>
<dbReference type="Gene3D" id="3.60.21.10">
    <property type="match status" value="1"/>
</dbReference>
<dbReference type="EMBL" id="QZWG01000016">
    <property type="protein sequence ID" value="RZB60622.1"/>
    <property type="molecule type" value="Genomic_DNA"/>
</dbReference>
<dbReference type="InterPro" id="IPR029052">
    <property type="entry name" value="Metallo-depent_PP-like"/>
</dbReference>
<feature type="region of interest" description="Disordered" evidence="5">
    <location>
        <begin position="1"/>
        <end position="46"/>
    </location>
</feature>
<dbReference type="SUPFAM" id="SSF56300">
    <property type="entry name" value="Metallo-dependent phosphatases"/>
    <property type="match status" value="1"/>
</dbReference>
<evidence type="ECO:0000256" key="4">
    <source>
        <dbReference type="RuleBase" id="RU004273"/>
    </source>
</evidence>
<keyword evidence="4 7" id="KW-0378">Hydrolase</keyword>
<comment type="catalytic activity">
    <reaction evidence="4">
        <text>O-phospho-L-threonyl-[protein] + H2O = L-threonyl-[protein] + phosphate</text>
        <dbReference type="Rhea" id="RHEA:47004"/>
        <dbReference type="Rhea" id="RHEA-COMP:11060"/>
        <dbReference type="Rhea" id="RHEA-COMP:11605"/>
        <dbReference type="ChEBI" id="CHEBI:15377"/>
        <dbReference type="ChEBI" id="CHEBI:30013"/>
        <dbReference type="ChEBI" id="CHEBI:43474"/>
        <dbReference type="ChEBI" id="CHEBI:61977"/>
        <dbReference type="EC" id="3.1.3.16"/>
    </reaction>
</comment>
<dbReference type="InterPro" id="IPR051134">
    <property type="entry name" value="PPP_phosphatase"/>
</dbReference>
<dbReference type="Proteomes" id="UP000289340">
    <property type="component" value="Chromosome 16"/>
</dbReference>
<dbReference type="GO" id="GO:0046872">
    <property type="term" value="F:metal ion binding"/>
    <property type="evidence" value="ECO:0007669"/>
    <property type="project" value="UniProtKB-KW"/>
</dbReference>
<dbReference type="EMBL" id="QZWG01000016">
    <property type="protein sequence ID" value="RZB60623.1"/>
    <property type="molecule type" value="Genomic_DNA"/>
</dbReference>
<dbReference type="PANTHER" id="PTHR45668:SF9">
    <property type="entry name" value="SERINE_THREONINE-PROTEIN PHOSPHATASE 7"/>
    <property type="match status" value="1"/>
</dbReference>
<dbReference type="GO" id="GO:0004722">
    <property type="term" value="F:protein serine/threonine phosphatase activity"/>
    <property type="evidence" value="ECO:0007669"/>
    <property type="project" value="UniProtKB-EC"/>
</dbReference>
<accession>A0A445GHE0</accession>
<evidence type="ECO:0000256" key="3">
    <source>
        <dbReference type="ARBA" id="ARBA00023211"/>
    </source>
</evidence>
<evidence type="ECO:0000256" key="2">
    <source>
        <dbReference type="ARBA" id="ARBA00022723"/>
    </source>
</evidence>
<evidence type="ECO:0000313" key="7">
    <source>
        <dbReference type="EMBL" id="RZB60621.1"/>
    </source>
</evidence>
<evidence type="ECO:0000256" key="5">
    <source>
        <dbReference type="SAM" id="MobiDB-lite"/>
    </source>
</evidence>
<dbReference type="InterPro" id="IPR006186">
    <property type="entry name" value="Ser/Thr-sp_prot-phosphatase"/>
</dbReference>
<comment type="caution">
    <text evidence="7">The sequence shown here is derived from an EMBL/GenBank/DDBJ whole genome shotgun (WGS) entry which is preliminary data.</text>
</comment>
<feature type="compositionally biased region" description="Polar residues" evidence="5">
    <location>
        <begin position="22"/>
        <end position="34"/>
    </location>
</feature>
<dbReference type="AlphaFoldDB" id="A0A445GHE0"/>
<keyword evidence="3" id="KW-0464">Manganese</keyword>
<evidence type="ECO:0000313" key="8">
    <source>
        <dbReference type="Proteomes" id="UP000289340"/>
    </source>
</evidence>
<feature type="compositionally biased region" description="Pro residues" evidence="5">
    <location>
        <begin position="35"/>
        <end position="44"/>
    </location>
</feature>
<evidence type="ECO:0000256" key="1">
    <source>
        <dbReference type="ARBA" id="ARBA00001936"/>
    </source>
</evidence>
<dbReference type="EC" id="3.1.3.16" evidence="4"/>
<protein>
    <recommendedName>
        <fullName evidence="4">Serine/threonine-protein phosphatase</fullName>
        <ecNumber evidence="4">3.1.3.16</ecNumber>
    </recommendedName>
</protein>
<gene>
    <name evidence="7" type="ORF">D0Y65_043403</name>
</gene>
<comment type="cofactor">
    <cofactor evidence="1">
        <name>Mn(2+)</name>
        <dbReference type="ChEBI" id="CHEBI:29035"/>
    </cofactor>
</comment>
<proteinExistence type="inferred from homology"/>
<dbReference type="PROSITE" id="PS00125">
    <property type="entry name" value="SER_THR_PHOSPHATASE"/>
    <property type="match status" value="1"/>
</dbReference>
<keyword evidence="8" id="KW-1185">Reference proteome</keyword>
<evidence type="ECO:0000259" key="6">
    <source>
        <dbReference type="PROSITE" id="PS00125"/>
    </source>
</evidence>
<comment type="similarity">
    <text evidence="4">Belongs to the PPP phosphatase family.</text>
</comment>
<reference evidence="7 8" key="1">
    <citation type="submission" date="2018-09" db="EMBL/GenBank/DDBJ databases">
        <title>A high-quality reference genome of wild soybean provides a powerful tool to mine soybean genomes.</title>
        <authorList>
            <person name="Xie M."/>
            <person name="Chung C.Y.L."/>
            <person name="Li M.-W."/>
            <person name="Wong F.-L."/>
            <person name="Chan T.-F."/>
            <person name="Lam H.-M."/>
        </authorList>
    </citation>
    <scope>NUCLEOTIDE SEQUENCE [LARGE SCALE GENOMIC DNA]</scope>
    <source>
        <strain evidence="8">cv. W05</strain>
        <tissue evidence="7">Hypocotyl of etiolated seedlings</tissue>
    </source>
</reference>
<dbReference type="SMART" id="SM00156">
    <property type="entry name" value="PP2Ac"/>
    <property type="match status" value="1"/>
</dbReference>
<dbReference type="InterPro" id="IPR004843">
    <property type="entry name" value="Calcineurin-like_PHP"/>
</dbReference>
<dbReference type="PANTHER" id="PTHR45668">
    <property type="entry name" value="SERINE/THREONINE-PROTEIN PHOSPHATASE 5-RELATED"/>
    <property type="match status" value="1"/>
</dbReference>
<keyword evidence="2" id="KW-0479">Metal-binding</keyword>
<dbReference type="EMBL" id="QZWG01000016">
    <property type="protein sequence ID" value="RZB60621.1"/>
    <property type="molecule type" value="Genomic_DNA"/>
</dbReference>